<proteinExistence type="predicted"/>
<name>A0A5J4VQB4_9EUKA</name>
<sequence>MEKDFDLKIDEQKDDIIQENESNIKQSDQQKEKEKEKEKEKDGKEDKDQTLKDSGIIPQTELLAQVHFADTYRDSLRRDYRGPVAAIHPCSSSTQYILCSQECDQ</sequence>
<dbReference type="Proteomes" id="UP000324800">
    <property type="component" value="Unassembled WGS sequence"/>
</dbReference>
<reference evidence="2 3" key="1">
    <citation type="submission" date="2019-03" db="EMBL/GenBank/DDBJ databases">
        <title>Single cell metagenomics reveals metabolic interactions within the superorganism composed of flagellate Streblomastix strix and complex community of Bacteroidetes bacteria on its surface.</title>
        <authorList>
            <person name="Treitli S.C."/>
            <person name="Kolisko M."/>
            <person name="Husnik F."/>
            <person name="Keeling P."/>
            <person name="Hampl V."/>
        </authorList>
    </citation>
    <scope>NUCLEOTIDE SEQUENCE [LARGE SCALE GENOMIC DNA]</scope>
    <source>
        <strain evidence="2">ST1C</strain>
    </source>
</reference>
<dbReference type="AlphaFoldDB" id="A0A5J4VQB4"/>
<evidence type="ECO:0000313" key="2">
    <source>
        <dbReference type="EMBL" id="KAA6384764.1"/>
    </source>
</evidence>
<evidence type="ECO:0000313" key="3">
    <source>
        <dbReference type="Proteomes" id="UP000324800"/>
    </source>
</evidence>
<organism evidence="2 3">
    <name type="scientific">Streblomastix strix</name>
    <dbReference type="NCBI Taxonomy" id="222440"/>
    <lineage>
        <taxon>Eukaryota</taxon>
        <taxon>Metamonada</taxon>
        <taxon>Preaxostyla</taxon>
        <taxon>Oxymonadida</taxon>
        <taxon>Streblomastigidae</taxon>
        <taxon>Streblomastix</taxon>
    </lineage>
</organism>
<comment type="caution">
    <text evidence="2">The sequence shown here is derived from an EMBL/GenBank/DDBJ whole genome shotgun (WGS) entry which is preliminary data.</text>
</comment>
<gene>
    <name evidence="2" type="ORF">EZS28_019710</name>
</gene>
<feature type="compositionally biased region" description="Basic and acidic residues" evidence="1">
    <location>
        <begin position="28"/>
        <end position="51"/>
    </location>
</feature>
<evidence type="ECO:0000256" key="1">
    <source>
        <dbReference type="SAM" id="MobiDB-lite"/>
    </source>
</evidence>
<feature type="compositionally biased region" description="Basic and acidic residues" evidence="1">
    <location>
        <begin position="1"/>
        <end position="16"/>
    </location>
</feature>
<protein>
    <submittedName>
        <fullName evidence="2">Uncharacterized protein</fullName>
    </submittedName>
</protein>
<accession>A0A5J4VQB4</accession>
<feature type="region of interest" description="Disordered" evidence="1">
    <location>
        <begin position="1"/>
        <end position="56"/>
    </location>
</feature>
<dbReference type="EMBL" id="SNRW01005591">
    <property type="protein sequence ID" value="KAA6384764.1"/>
    <property type="molecule type" value="Genomic_DNA"/>
</dbReference>